<dbReference type="PANTHER" id="PTHR46696">
    <property type="entry name" value="P450, PUTATIVE (EUROFUNG)-RELATED"/>
    <property type="match status" value="1"/>
</dbReference>
<dbReference type="PRINTS" id="PR00385">
    <property type="entry name" value="P450"/>
</dbReference>
<proteinExistence type="inferred from homology"/>
<evidence type="ECO:0000256" key="9">
    <source>
        <dbReference type="SAM" id="MobiDB-lite"/>
    </source>
</evidence>
<keyword evidence="6 8" id="KW-0408">Iron</keyword>
<evidence type="ECO:0000256" key="6">
    <source>
        <dbReference type="ARBA" id="ARBA00023004"/>
    </source>
</evidence>
<organism evidence="10 11">
    <name type="scientific">Pseudonocardia ailaonensis</name>
    <dbReference type="NCBI Taxonomy" id="367279"/>
    <lineage>
        <taxon>Bacteria</taxon>
        <taxon>Bacillati</taxon>
        <taxon>Actinomycetota</taxon>
        <taxon>Actinomycetes</taxon>
        <taxon>Pseudonocardiales</taxon>
        <taxon>Pseudonocardiaceae</taxon>
        <taxon>Pseudonocardia</taxon>
    </lineage>
</organism>
<feature type="compositionally biased region" description="Basic and acidic residues" evidence="9">
    <location>
        <begin position="57"/>
        <end position="69"/>
    </location>
</feature>
<keyword evidence="4 8" id="KW-0479">Metal-binding</keyword>
<evidence type="ECO:0000256" key="2">
    <source>
        <dbReference type="ARBA" id="ARBA00010617"/>
    </source>
</evidence>
<dbReference type="CDD" id="cd11031">
    <property type="entry name" value="Cyp158A-like"/>
    <property type="match status" value="1"/>
</dbReference>
<feature type="region of interest" description="Disordered" evidence="9">
    <location>
        <begin position="57"/>
        <end position="87"/>
    </location>
</feature>
<evidence type="ECO:0000313" key="10">
    <source>
        <dbReference type="EMBL" id="GAA1871374.1"/>
    </source>
</evidence>
<accession>A0ABN2NKK0</accession>
<keyword evidence="7 8" id="KW-0503">Monooxygenase</keyword>
<dbReference type="PANTHER" id="PTHR46696:SF5">
    <property type="entry name" value="CYTOCHROME P450 BJ-1"/>
    <property type="match status" value="1"/>
</dbReference>
<protein>
    <submittedName>
        <fullName evidence="10">Cytochrome P450</fullName>
    </submittedName>
</protein>
<evidence type="ECO:0000256" key="5">
    <source>
        <dbReference type="ARBA" id="ARBA00023002"/>
    </source>
</evidence>
<evidence type="ECO:0000256" key="1">
    <source>
        <dbReference type="ARBA" id="ARBA00001971"/>
    </source>
</evidence>
<comment type="cofactor">
    <cofactor evidence="1">
        <name>heme</name>
        <dbReference type="ChEBI" id="CHEBI:30413"/>
    </cofactor>
</comment>
<evidence type="ECO:0000313" key="11">
    <source>
        <dbReference type="Proteomes" id="UP001500449"/>
    </source>
</evidence>
<dbReference type="Pfam" id="PF00067">
    <property type="entry name" value="p450"/>
    <property type="match status" value="1"/>
</dbReference>
<comment type="similarity">
    <text evidence="2 8">Belongs to the cytochrome P450 family.</text>
</comment>
<name>A0ABN2NKK0_9PSEU</name>
<dbReference type="PRINTS" id="PR00359">
    <property type="entry name" value="BP450"/>
</dbReference>
<keyword evidence="11" id="KW-1185">Reference proteome</keyword>
<keyword evidence="5 8" id="KW-0560">Oxidoreductase</keyword>
<dbReference type="Proteomes" id="UP001500449">
    <property type="component" value="Unassembled WGS sequence"/>
</dbReference>
<sequence>MSAPQLPFARAGILEVAPLYAELRERAPVTAVRTSTGDPAWLVTGYAQCRALFSDTRLGRSHPDPEHASRISGSALLGGPMGDPETEAAGHARMRKMLAPAFSAKRMNLLREHVAALVTEALDAMEAHGSPADLHELVALPIPVLVICELLGVPYADRDEFRAWSEGASRLDDREAAQESLYALVRYIRGLMERKRDEPGEDVLTDLAALGAEYDVHTAGLGAALLFAGHETTVTRIDVGTVLLLDRPERYAALVDDPGSVPAAVEEILRLAAPGGGGLPRYANADIEIAGVHIRRGDAVILTPTAANRDPGVFPDPERFDPGRTERGHLAFGYGGHYCIGASLARVELQSVFTALPVRFPTLALDVPADRLELRADVLTGGLTALPVRWGPDDQPSR</sequence>
<dbReference type="InterPro" id="IPR001128">
    <property type="entry name" value="Cyt_P450"/>
</dbReference>
<reference evidence="10 11" key="1">
    <citation type="journal article" date="2019" name="Int. J. Syst. Evol. Microbiol.">
        <title>The Global Catalogue of Microorganisms (GCM) 10K type strain sequencing project: providing services to taxonomists for standard genome sequencing and annotation.</title>
        <authorList>
            <consortium name="The Broad Institute Genomics Platform"/>
            <consortium name="The Broad Institute Genome Sequencing Center for Infectious Disease"/>
            <person name="Wu L."/>
            <person name="Ma J."/>
        </authorList>
    </citation>
    <scope>NUCLEOTIDE SEQUENCE [LARGE SCALE GENOMIC DNA]</scope>
    <source>
        <strain evidence="10 11">JCM 16009</strain>
    </source>
</reference>
<evidence type="ECO:0000256" key="7">
    <source>
        <dbReference type="ARBA" id="ARBA00023033"/>
    </source>
</evidence>
<dbReference type="EMBL" id="BAAAQK010000025">
    <property type="protein sequence ID" value="GAA1871374.1"/>
    <property type="molecule type" value="Genomic_DNA"/>
</dbReference>
<evidence type="ECO:0000256" key="4">
    <source>
        <dbReference type="ARBA" id="ARBA00022723"/>
    </source>
</evidence>
<keyword evidence="3 8" id="KW-0349">Heme</keyword>
<dbReference type="PROSITE" id="PS00086">
    <property type="entry name" value="CYTOCHROME_P450"/>
    <property type="match status" value="1"/>
</dbReference>
<dbReference type="Gene3D" id="1.10.630.10">
    <property type="entry name" value="Cytochrome P450"/>
    <property type="match status" value="1"/>
</dbReference>
<comment type="caution">
    <text evidence="10">The sequence shown here is derived from an EMBL/GenBank/DDBJ whole genome shotgun (WGS) entry which is preliminary data.</text>
</comment>
<dbReference type="InterPro" id="IPR036396">
    <property type="entry name" value="Cyt_P450_sf"/>
</dbReference>
<evidence type="ECO:0000256" key="3">
    <source>
        <dbReference type="ARBA" id="ARBA00022617"/>
    </source>
</evidence>
<dbReference type="RefSeq" id="WP_344424699.1">
    <property type="nucleotide sequence ID" value="NZ_BAAAQK010000025.1"/>
</dbReference>
<dbReference type="SUPFAM" id="SSF48264">
    <property type="entry name" value="Cytochrome P450"/>
    <property type="match status" value="1"/>
</dbReference>
<dbReference type="InterPro" id="IPR017972">
    <property type="entry name" value="Cyt_P450_CS"/>
</dbReference>
<gene>
    <name evidence="10" type="ORF">GCM10009836_60210</name>
</gene>
<dbReference type="InterPro" id="IPR002397">
    <property type="entry name" value="Cyt_P450_B"/>
</dbReference>
<evidence type="ECO:0000256" key="8">
    <source>
        <dbReference type="RuleBase" id="RU000461"/>
    </source>
</evidence>